<dbReference type="InterPro" id="IPR025846">
    <property type="entry name" value="TBL_N"/>
</dbReference>
<comment type="subcellular location">
    <subcellularLocation>
        <location evidence="1">Golgi apparatus membrane</location>
        <topology evidence="1">Single-pass type II membrane protein</topology>
    </subcellularLocation>
</comment>
<evidence type="ECO:0000256" key="9">
    <source>
        <dbReference type="SAM" id="Phobius"/>
    </source>
</evidence>
<evidence type="ECO:0000256" key="3">
    <source>
        <dbReference type="ARBA" id="ARBA00022679"/>
    </source>
</evidence>
<dbReference type="GO" id="GO:1990538">
    <property type="term" value="F:xylan O-acetyltransferase activity"/>
    <property type="evidence" value="ECO:0007669"/>
    <property type="project" value="UniProtKB-ARBA"/>
</dbReference>
<keyword evidence="6 9" id="KW-1133">Transmembrane helix</keyword>
<evidence type="ECO:0000256" key="5">
    <source>
        <dbReference type="ARBA" id="ARBA00022968"/>
    </source>
</evidence>
<dbReference type="AlphaFoldDB" id="A0A833R252"/>
<evidence type="ECO:0000259" key="10">
    <source>
        <dbReference type="Pfam" id="PF13839"/>
    </source>
</evidence>
<dbReference type="GO" id="GO:0000139">
    <property type="term" value="C:Golgi membrane"/>
    <property type="evidence" value="ECO:0007669"/>
    <property type="project" value="UniProtKB-SubCell"/>
</dbReference>
<keyword evidence="3" id="KW-0808">Transferase</keyword>
<dbReference type="PANTHER" id="PTHR32285">
    <property type="entry name" value="PROTEIN TRICHOME BIREFRINGENCE-LIKE 9-RELATED"/>
    <property type="match status" value="1"/>
</dbReference>
<evidence type="ECO:0000256" key="7">
    <source>
        <dbReference type="ARBA" id="ARBA00023034"/>
    </source>
</evidence>
<evidence type="ECO:0000313" key="13">
    <source>
        <dbReference type="Proteomes" id="UP000623129"/>
    </source>
</evidence>
<dbReference type="EMBL" id="SWLB01000015">
    <property type="protein sequence ID" value="KAF3328626.1"/>
    <property type="molecule type" value="Genomic_DNA"/>
</dbReference>
<keyword evidence="4 9" id="KW-0812">Transmembrane</keyword>
<keyword evidence="7" id="KW-0333">Golgi apparatus</keyword>
<feature type="domain" description="Trichome birefringence-like N-terminal" evidence="11">
    <location>
        <begin position="70"/>
        <end position="122"/>
    </location>
</feature>
<dbReference type="Pfam" id="PF14416">
    <property type="entry name" value="PMR5N"/>
    <property type="match status" value="1"/>
</dbReference>
<sequence length="421" mass="49209">MTNKKKHMSWIWQPWPSSLHRKTDNMLAKVTVCLLLIGVSYRLLFYPSGSGVKQLVSTNEINRNSTDKGKCNLFDGMWIPNPSGPAYTNSTCRFIEDHQNCLMNGRPDKEYLHWGWKPYQCDLPLFDSYLFLDVMRDKTWAFIGDSILRNQVQSFLCLLSKAEEPVELYHSSDFKSRRWLFRKHNLTVSLIWTPFLAHAEIFENENGVSDAPIQLHFDILDQSWSTTYTKFDYVVISGGQWFLKYAVYWENNSVVGCHNCPDKSHAELGYEFAYSKTLQLVFRHITSLIGEHIPVVIFRTWTPSHFENGQWFDGGICNRTVPYNEGEFNGSDVDHGMREVELREFEKARKVMESSGKLNYLKLLDTYQLSLMRPDGHVGSYRTFPRFDKNRKRKVQYDCLHWCVPGPIDAWNDIIMEMVVK</sequence>
<feature type="domain" description="Trichome birefringence-like C-terminal" evidence="10">
    <location>
        <begin position="123"/>
        <end position="418"/>
    </location>
</feature>
<keyword evidence="13" id="KW-1185">Reference proteome</keyword>
<evidence type="ECO:0000313" key="12">
    <source>
        <dbReference type="EMBL" id="KAF3328626.1"/>
    </source>
</evidence>
<comment type="similarity">
    <text evidence="2">Belongs to the PC-esterase family. TBL subfamily.</text>
</comment>
<dbReference type="Pfam" id="PF13839">
    <property type="entry name" value="PC-Esterase"/>
    <property type="match status" value="1"/>
</dbReference>
<proteinExistence type="inferred from homology"/>
<evidence type="ECO:0000256" key="2">
    <source>
        <dbReference type="ARBA" id="ARBA00007727"/>
    </source>
</evidence>
<accession>A0A833R252</accession>
<evidence type="ECO:0000256" key="6">
    <source>
        <dbReference type="ARBA" id="ARBA00022989"/>
    </source>
</evidence>
<dbReference type="InterPro" id="IPR026057">
    <property type="entry name" value="TBL_C"/>
</dbReference>
<protein>
    <submittedName>
        <fullName evidence="12">Protein trichome birefringence-like 25 isoform X2</fullName>
    </submittedName>
</protein>
<keyword evidence="8 9" id="KW-0472">Membrane</keyword>
<gene>
    <name evidence="12" type="ORF">FCM35_KLT05704</name>
</gene>
<comment type="caution">
    <text evidence="12">The sequence shown here is derived from an EMBL/GenBank/DDBJ whole genome shotgun (WGS) entry which is preliminary data.</text>
</comment>
<evidence type="ECO:0000256" key="8">
    <source>
        <dbReference type="ARBA" id="ARBA00023136"/>
    </source>
</evidence>
<dbReference type="Proteomes" id="UP000623129">
    <property type="component" value="Unassembled WGS sequence"/>
</dbReference>
<keyword evidence="5" id="KW-0735">Signal-anchor</keyword>
<name>A0A833R252_9POAL</name>
<evidence type="ECO:0000256" key="1">
    <source>
        <dbReference type="ARBA" id="ARBA00004323"/>
    </source>
</evidence>
<dbReference type="PANTHER" id="PTHR32285:SF27">
    <property type="entry name" value="PROTEIN TRICHOME BIREFRINGENCE-LIKE 26"/>
    <property type="match status" value="1"/>
</dbReference>
<evidence type="ECO:0000256" key="4">
    <source>
        <dbReference type="ARBA" id="ARBA00022692"/>
    </source>
</evidence>
<organism evidence="12 13">
    <name type="scientific">Carex littledalei</name>
    <dbReference type="NCBI Taxonomy" id="544730"/>
    <lineage>
        <taxon>Eukaryota</taxon>
        <taxon>Viridiplantae</taxon>
        <taxon>Streptophyta</taxon>
        <taxon>Embryophyta</taxon>
        <taxon>Tracheophyta</taxon>
        <taxon>Spermatophyta</taxon>
        <taxon>Magnoliopsida</taxon>
        <taxon>Liliopsida</taxon>
        <taxon>Poales</taxon>
        <taxon>Cyperaceae</taxon>
        <taxon>Cyperoideae</taxon>
        <taxon>Cariceae</taxon>
        <taxon>Carex</taxon>
        <taxon>Carex subgen. Euthyceras</taxon>
    </lineage>
</organism>
<evidence type="ECO:0000259" key="11">
    <source>
        <dbReference type="Pfam" id="PF14416"/>
    </source>
</evidence>
<feature type="transmembrane region" description="Helical" evidence="9">
    <location>
        <begin position="26"/>
        <end position="45"/>
    </location>
</feature>
<reference evidence="12" key="1">
    <citation type="submission" date="2020-01" db="EMBL/GenBank/DDBJ databases">
        <title>Genome sequence of Kobresia littledalei, the first chromosome-level genome in the family Cyperaceae.</title>
        <authorList>
            <person name="Qu G."/>
        </authorList>
    </citation>
    <scope>NUCLEOTIDE SEQUENCE</scope>
    <source>
        <strain evidence="12">C.B.Clarke</strain>
        <tissue evidence="12">Leaf</tissue>
    </source>
</reference>
<dbReference type="OrthoDB" id="630188at2759"/>
<dbReference type="InterPro" id="IPR029962">
    <property type="entry name" value="TBL"/>
</dbReference>